<organism evidence="2 3">
    <name type="scientific">Sphaeroforma arctica JP610</name>
    <dbReference type="NCBI Taxonomy" id="667725"/>
    <lineage>
        <taxon>Eukaryota</taxon>
        <taxon>Ichthyosporea</taxon>
        <taxon>Ichthyophonida</taxon>
        <taxon>Sphaeroforma</taxon>
    </lineage>
</organism>
<dbReference type="GeneID" id="25907408"/>
<proteinExistence type="predicted"/>
<dbReference type="EMBL" id="KQ242113">
    <property type="protein sequence ID" value="KNC80747.1"/>
    <property type="molecule type" value="Genomic_DNA"/>
</dbReference>
<dbReference type="AlphaFoldDB" id="A0A0L0FV92"/>
<evidence type="ECO:0000313" key="3">
    <source>
        <dbReference type="Proteomes" id="UP000054560"/>
    </source>
</evidence>
<dbReference type="Proteomes" id="UP000054560">
    <property type="component" value="Unassembled WGS sequence"/>
</dbReference>
<reference evidence="2 3" key="1">
    <citation type="submission" date="2011-02" db="EMBL/GenBank/DDBJ databases">
        <title>The Genome Sequence of Sphaeroforma arctica JP610.</title>
        <authorList>
            <consortium name="The Broad Institute Genome Sequencing Platform"/>
            <person name="Russ C."/>
            <person name="Cuomo C."/>
            <person name="Young S.K."/>
            <person name="Zeng Q."/>
            <person name="Gargeya S."/>
            <person name="Alvarado L."/>
            <person name="Berlin A."/>
            <person name="Chapman S.B."/>
            <person name="Chen Z."/>
            <person name="Freedman E."/>
            <person name="Gellesch M."/>
            <person name="Goldberg J."/>
            <person name="Griggs A."/>
            <person name="Gujja S."/>
            <person name="Heilman E."/>
            <person name="Heiman D."/>
            <person name="Howarth C."/>
            <person name="Mehta T."/>
            <person name="Neiman D."/>
            <person name="Pearson M."/>
            <person name="Roberts A."/>
            <person name="Saif S."/>
            <person name="Shea T."/>
            <person name="Shenoy N."/>
            <person name="Sisk P."/>
            <person name="Stolte C."/>
            <person name="Sykes S."/>
            <person name="White J."/>
            <person name="Yandava C."/>
            <person name="Burger G."/>
            <person name="Gray M.W."/>
            <person name="Holland P.W.H."/>
            <person name="King N."/>
            <person name="Lang F.B.F."/>
            <person name="Roger A.J."/>
            <person name="Ruiz-Trillo I."/>
            <person name="Haas B."/>
            <person name="Nusbaum C."/>
            <person name="Birren B."/>
        </authorList>
    </citation>
    <scope>NUCLEOTIDE SEQUENCE [LARGE SCALE GENOMIC DNA]</scope>
    <source>
        <strain evidence="2 3">JP610</strain>
    </source>
</reference>
<evidence type="ECO:0000313" key="2">
    <source>
        <dbReference type="EMBL" id="KNC80747.1"/>
    </source>
</evidence>
<name>A0A0L0FV92_9EUKA</name>
<protein>
    <submittedName>
        <fullName evidence="2">Uncharacterized protein</fullName>
    </submittedName>
</protein>
<evidence type="ECO:0000256" key="1">
    <source>
        <dbReference type="SAM" id="MobiDB-lite"/>
    </source>
</evidence>
<sequence>MECVKAEMRGKEYIGSDKDIDRATDVRMPNIEGSAANLDEDGACMSEHHNNKGGNKITRTGLDVNKVEDEINHSKDTADDSETENRSIRIGLLMHS</sequence>
<feature type="compositionally biased region" description="Basic and acidic residues" evidence="1">
    <location>
        <begin position="65"/>
        <end position="87"/>
    </location>
</feature>
<feature type="region of interest" description="Disordered" evidence="1">
    <location>
        <begin position="41"/>
        <end position="96"/>
    </location>
</feature>
<gene>
    <name evidence="2" type="ORF">SARC_06904</name>
</gene>
<dbReference type="RefSeq" id="XP_014154649.1">
    <property type="nucleotide sequence ID" value="XM_014299174.1"/>
</dbReference>
<keyword evidence="3" id="KW-1185">Reference proteome</keyword>
<accession>A0A0L0FV92</accession>